<evidence type="ECO:0000313" key="10">
    <source>
        <dbReference type="Proteomes" id="UP001153076"/>
    </source>
</evidence>
<dbReference type="InterPro" id="IPR050187">
    <property type="entry name" value="Lipid_Phosphate_FormReg"/>
</dbReference>
<keyword evidence="3" id="KW-0547">Nucleotide-binding</keyword>
<evidence type="ECO:0000256" key="6">
    <source>
        <dbReference type="ARBA" id="ARBA00023136"/>
    </source>
</evidence>
<sequence length="489" mass="54005">MDEPTLDSAVIMSDQVIIEGKLTALSLHSDGNLRWVDSGKDRCLNLEREVIGVSLEDSRVVVKCAVESGGGVVCCKSMVKRTKFQFQPCSQDFPDIWFQKIREYLHSLDRPKRLFVLVNPYGGKKSASTIFVHVVKPLLDDAEIQITLQETKYQLHAKELVYGLDLTKYDGIVCVSGDGILVEVVNGLLERNDWETAIKKPIGVIPAGTGNGMAKSLLDSVGYPCSAFDAALAIIRGHKRSLDVVTVSQGKTRFFSVLMLAWGLVADIDIESEKWRWMGSARIELYAIHRIISLRKYNGRIHFVPASGYEAYVDKISQKVESLHDVPLCTLSEKEIGAQRRGYAGPNIDLRTMNWRTIDGPFVSVWIHNVPWGGEDAMAAPEAKFSDGCVDVILIKVCPKLGLLSVLTEVSKGNHVKSPHVLYFKVKAFVLEPGTPVKDSTRGGIIDCDGEVLARGNGTYKCDQKSLMSYDSLQITVDQALATLFSPPT</sequence>
<keyword evidence="5" id="KW-0067">ATP-binding</keyword>
<evidence type="ECO:0000256" key="3">
    <source>
        <dbReference type="ARBA" id="ARBA00022741"/>
    </source>
</evidence>
<dbReference type="Pfam" id="PF00781">
    <property type="entry name" value="DAGK_cat"/>
    <property type="match status" value="1"/>
</dbReference>
<name>A0A9Q1JW27_9CARY</name>
<dbReference type="FunFam" id="3.40.50.10330:FF:000005">
    <property type="entry name" value="Sphingosine kinase 2"/>
    <property type="match status" value="1"/>
</dbReference>
<evidence type="ECO:0000256" key="1">
    <source>
        <dbReference type="ARBA" id="ARBA00004148"/>
    </source>
</evidence>
<dbReference type="EC" id="2.7.1.91" evidence="7"/>
<dbReference type="Gene3D" id="3.40.50.10330">
    <property type="entry name" value="Probable inorganic polyphosphate/atp-NAD kinase, domain 1"/>
    <property type="match status" value="1"/>
</dbReference>
<dbReference type="InterPro" id="IPR016064">
    <property type="entry name" value="NAD/diacylglycerol_kinase_sf"/>
</dbReference>
<dbReference type="OrthoDB" id="3853857at2759"/>
<dbReference type="SMART" id="SM00046">
    <property type="entry name" value="DAGKc"/>
    <property type="match status" value="1"/>
</dbReference>
<accession>A0A9Q1JW27</accession>
<dbReference type="EMBL" id="JAKOGI010000631">
    <property type="protein sequence ID" value="KAJ8432139.1"/>
    <property type="molecule type" value="Genomic_DNA"/>
</dbReference>
<gene>
    <name evidence="9" type="ORF">Cgig2_014300</name>
</gene>
<evidence type="ECO:0000313" key="9">
    <source>
        <dbReference type="EMBL" id="KAJ8432139.1"/>
    </source>
</evidence>
<dbReference type="PANTHER" id="PTHR12358:SF31">
    <property type="entry name" value="ACYLGLYCEROL KINASE, MITOCHONDRIAL"/>
    <property type="match status" value="1"/>
</dbReference>
<organism evidence="9 10">
    <name type="scientific">Carnegiea gigantea</name>
    <dbReference type="NCBI Taxonomy" id="171969"/>
    <lineage>
        <taxon>Eukaryota</taxon>
        <taxon>Viridiplantae</taxon>
        <taxon>Streptophyta</taxon>
        <taxon>Embryophyta</taxon>
        <taxon>Tracheophyta</taxon>
        <taxon>Spermatophyta</taxon>
        <taxon>Magnoliopsida</taxon>
        <taxon>eudicotyledons</taxon>
        <taxon>Gunneridae</taxon>
        <taxon>Pentapetalae</taxon>
        <taxon>Caryophyllales</taxon>
        <taxon>Cactineae</taxon>
        <taxon>Cactaceae</taxon>
        <taxon>Cactoideae</taxon>
        <taxon>Echinocereeae</taxon>
        <taxon>Carnegiea</taxon>
    </lineage>
</organism>
<dbReference type="SUPFAM" id="SSF111331">
    <property type="entry name" value="NAD kinase/diacylglycerol kinase-like"/>
    <property type="match status" value="1"/>
</dbReference>
<keyword evidence="6" id="KW-0472">Membrane</keyword>
<protein>
    <recommendedName>
        <fullName evidence="7">sphingosine kinase</fullName>
        <ecNumber evidence="7">2.7.1.91</ecNumber>
    </recommendedName>
</protein>
<dbReference type="Pfam" id="PF19279">
    <property type="entry name" value="YegS_C"/>
    <property type="match status" value="1"/>
</dbReference>
<feature type="domain" description="DAGKc" evidence="8">
    <location>
        <begin position="109"/>
        <end position="251"/>
    </location>
</feature>
<evidence type="ECO:0000259" key="8">
    <source>
        <dbReference type="PROSITE" id="PS50146"/>
    </source>
</evidence>
<dbReference type="InterPro" id="IPR045540">
    <property type="entry name" value="YegS/DAGK_C"/>
</dbReference>
<evidence type="ECO:0000256" key="5">
    <source>
        <dbReference type="ARBA" id="ARBA00022840"/>
    </source>
</evidence>
<dbReference type="GO" id="GO:0046512">
    <property type="term" value="P:sphingosine biosynthetic process"/>
    <property type="evidence" value="ECO:0007669"/>
    <property type="project" value="TreeGrafter"/>
</dbReference>
<dbReference type="GO" id="GO:0005524">
    <property type="term" value="F:ATP binding"/>
    <property type="evidence" value="ECO:0007669"/>
    <property type="project" value="UniProtKB-KW"/>
</dbReference>
<keyword evidence="10" id="KW-1185">Reference proteome</keyword>
<evidence type="ECO:0000256" key="2">
    <source>
        <dbReference type="ARBA" id="ARBA00022679"/>
    </source>
</evidence>
<proteinExistence type="predicted"/>
<dbReference type="GO" id="GO:0009705">
    <property type="term" value="C:plant-type vacuole membrane"/>
    <property type="evidence" value="ECO:0007669"/>
    <property type="project" value="UniProtKB-ARBA"/>
</dbReference>
<reference evidence="9" key="1">
    <citation type="submission" date="2022-04" db="EMBL/GenBank/DDBJ databases">
        <title>Carnegiea gigantea Genome sequencing and assembly v2.</title>
        <authorList>
            <person name="Copetti D."/>
            <person name="Sanderson M.J."/>
            <person name="Burquez A."/>
            <person name="Wojciechowski M.F."/>
        </authorList>
    </citation>
    <scope>NUCLEOTIDE SEQUENCE</scope>
    <source>
        <strain evidence="9">SGP5-SGP5p</strain>
        <tissue evidence="9">Aerial part</tissue>
    </source>
</reference>
<dbReference type="GO" id="GO:0071215">
    <property type="term" value="P:cellular response to abscisic acid stimulus"/>
    <property type="evidence" value="ECO:0007669"/>
    <property type="project" value="UniProtKB-ARBA"/>
</dbReference>
<comment type="subcellular location">
    <subcellularLocation>
        <location evidence="1">Vacuole membrane</location>
        <topology evidence="1">Peripheral membrane protein</topology>
    </subcellularLocation>
</comment>
<keyword evidence="4" id="KW-0418">Kinase</keyword>
<evidence type="ECO:0000256" key="7">
    <source>
        <dbReference type="ARBA" id="ARBA00044037"/>
    </source>
</evidence>
<evidence type="ECO:0000256" key="4">
    <source>
        <dbReference type="ARBA" id="ARBA00022777"/>
    </source>
</evidence>
<dbReference type="Proteomes" id="UP001153076">
    <property type="component" value="Unassembled WGS sequence"/>
</dbReference>
<dbReference type="InterPro" id="IPR001206">
    <property type="entry name" value="Diacylglycerol_kinase_cat_dom"/>
</dbReference>
<dbReference type="PANTHER" id="PTHR12358">
    <property type="entry name" value="SPHINGOSINE KINASE"/>
    <property type="match status" value="1"/>
</dbReference>
<dbReference type="AlphaFoldDB" id="A0A9Q1JW27"/>
<dbReference type="InterPro" id="IPR017438">
    <property type="entry name" value="ATP-NAD_kinase_N"/>
</dbReference>
<dbReference type="GO" id="GO:0008481">
    <property type="term" value="F:sphingosine kinase activity"/>
    <property type="evidence" value="ECO:0007669"/>
    <property type="project" value="UniProtKB-EC"/>
</dbReference>
<keyword evidence="2" id="KW-0808">Transferase</keyword>
<dbReference type="PROSITE" id="PS50146">
    <property type="entry name" value="DAGK"/>
    <property type="match status" value="1"/>
</dbReference>
<dbReference type="Gene3D" id="2.60.200.40">
    <property type="match status" value="1"/>
</dbReference>
<comment type="caution">
    <text evidence="9">The sequence shown here is derived from an EMBL/GenBank/DDBJ whole genome shotgun (WGS) entry which is preliminary data.</text>
</comment>